<evidence type="ECO:0000256" key="1">
    <source>
        <dbReference type="ARBA" id="ARBA00023054"/>
    </source>
</evidence>
<protein>
    <submittedName>
        <fullName evidence="6">Coiled-coil domain-containing protein 121 isoform X2</fullName>
    </submittedName>
</protein>
<proteinExistence type="predicted"/>
<gene>
    <name evidence="6" type="primary">CCDC121</name>
</gene>
<dbReference type="Proteomes" id="UP000694923">
    <property type="component" value="Unplaced"/>
</dbReference>
<feature type="region of interest" description="Disordered" evidence="3">
    <location>
        <begin position="303"/>
        <end position="333"/>
    </location>
</feature>
<evidence type="ECO:0000313" key="5">
    <source>
        <dbReference type="Proteomes" id="UP000694923"/>
    </source>
</evidence>
<reference evidence="6" key="1">
    <citation type="submission" date="2025-08" db="UniProtKB">
        <authorList>
            <consortium name="RefSeq"/>
        </authorList>
    </citation>
    <scope>IDENTIFICATION</scope>
</reference>
<dbReference type="RefSeq" id="XP_008579559.1">
    <property type="nucleotide sequence ID" value="XM_008581337.1"/>
</dbReference>
<name>A0ABM0RG18_GALVR</name>
<organism evidence="5 6">
    <name type="scientific">Galeopterus variegatus</name>
    <name type="common">Malayan flying lemur</name>
    <name type="synonym">Cynocephalus variegatus</name>
    <dbReference type="NCBI Taxonomy" id="482537"/>
    <lineage>
        <taxon>Eukaryota</taxon>
        <taxon>Metazoa</taxon>
        <taxon>Chordata</taxon>
        <taxon>Craniata</taxon>
        <taxon>Vertebrata</taxon>
        <taxon>Euteleostomi</taxon>
        <taxon>Mammalia</taxon>
        <taxon>Eutheria</taxon>
        <taxon>Euarchontoglires</taxon>
        <taxon>Dermoptera</taxon>
        <taxon>Cynocephalidae</taxon>
        <taxon>Galeopterus</taxon>
    </lineage>
</organism>
<feature type="coiled-coil region" evidence="2">
    <location>
        <begin position="160"/>
        <end position="187"/>
    </location>
</feature>
<evidence type="ECO:0000313" key="6">
    <source>
        <dbReference type="RefSeq" id="XP_008579559.1"/>
    </source>
</evidence>
<feature type="domain" description="DUF4515" evidence="4">
    <location>
        <begin position="88"/>
        <end position="292"/>
    </location>
</feature>
<accession>A0ABM0RG18</accession>
<evidence type="ECO:0000256" key="2">
    <source>
        <dbReference type="SAM" id="Coils"/>
    </source>
</evidence>
<keyword evidence="1 2" id="KW-0175">Coiled coil</keyword>
<dbReference type="GeneID" id="103597489"/>
<sequence>MIWGMSSWIPAASRLDKGPSRSSSPYSRLINNFLKPQKLTNVERRFKEKTLVEMMMLNKQIKQTQIQQELLLEENRQLYKEKLLVQAENKLFLEYLTKKTEEYRRQPEKLWNNYLQKSGEIEQRRQESASRYAKLTSVLKTELLQKEKTQSILKQQLQAMRGISILKEKQEIEIQTLQEEKKTVQAEGAARKQEVQVQLLQEKALLEKQLSEPDMRQLGKRKRRELKRKAQALELAVRQRVFEFSLGINRENQQLGKALLQLTQQSQKLEATQSLLKNQKQQLQQEQWYLDCVIRGRKRLQRRHSGCLKGQSAPNTTPSPPLGTKSRLIQSNS</sequence>
<evidence type="ECO:0000256" key="3">
    <source>
        <dbReference type="SAM" id="MobiDB-lite"/>
    </source>
</evidence>
<keyword evidence="5" id="KW-1185">Reference proteome</keyword>
<dbReference type="InterPro" id="IPR032777">
    <property type="entry name" value="DUF4515"/>
</dbReference>
<feature type="coiled-coil region" evidence="2">
    <location>
        <begin position="216"/>
        <end position="286"/>
    </location>
</feature>
<dbReference type="PANTHER" id="PTHR14845">
    <property type="entry name" value="COILED-COIL DOMAIN-CONTAINING 166"/>
    <property type="match status" value="1"/>
</dbReference>
<dbReference type="PANTHER" id="PTHR14845:SF3">
    <property type="entry name" value="COILED-COIL DOMAIN CONTAINING 121, RETROGENE 1"/>
    <property type="match status" value="1"/>
</dbReference>
<dbReference type="Pfam" id="PF14988">
    <property type="entry name" value="DUF4515"/>
    <property type="match status" value="1"/>
</dbReference>
<evidence type="ECO:0000259" key="4">
    <source>
        <dbReference type="Pfam" id="PF14988"/>
    </source>
</evidence>
<feature type="coiled-coil region" evidence="2">
    <location>
        <begin position="54"/>
        <end position="81"/>
    </location>
</feature>